<keyword evidence="1" id="KW-0812">Transmembrane</keyword>
<reference evidence="2 3" key="1">
    <citation type="submission" date="2016-04" db="EMBL/GenBank/DDBJ databases">
        <title>Draft genome sequence of Aeribacillus pallidus 8m3 from petroleum reservoir.</title>
        <authorList>
            <person name="Poltaraus A.B."/>
            <person name="Nazina T.N."/>
            <person name="Tourova T.P."/>
            <person name="Malakho S.M."/>
            <person name="Korshunova A.V."/>
            <person name="Sokolova D.S."/>
        </authorList>
    </citation>
    <scope>NUCLEOTIDE SEQUENCE [LARGE SCALE GENOMIC DNA]</scope>
    <source>
        <strain evidence="2 3">8m3</strain>
    </source>
</reference>
<gene>
    <name evidence="2" type="ORF">AZI98_12855</name>
</gene>
<dbReference type="Proteomes" id="UP000076476">
    <property type="component" value="Unassembled WGS sequence"/>
</dbReference>
<comment type="caution">
    <text evidence="2">The sequence shown here is derived from an EMBL/GenBank/DDBJ whole genome shotgun (WGS) entry which is preliminary data.</text>
</comment>
<keyword evidence="1" id="KW-1133">Transmembrane helix</keyword>
<dbReference type="RefSeq" id="WP_063388696.1">
    <property type="nucleotide sequence ID" value="NZ_LWBR01000037.1"/>
</dbReference>
<sequence>MKLLLPFMILIGVVLGFCLINLINMKLLLPFMTLIGVVLGFCLNLIKDYIQNKPKIRTGINESSGKFNYYKNFVNENGFDVEKIATPDEASFLELKIKIDVYNIGKSDTAIKDLMIDATANNTTMSFQPELKINGETNKDYTFNVKSGSITTLDYT</sequence>
<organism evidence="2 3">
    <name type="scientific">Aeribacillus pallidus</name>
    <dbReference type="NCBI Taxonomy" id="33936"/>
    <lineage>
        <taxon>Bacteria</taxon>
        <taxon>Bacillati</taxon>
        <taxon>Bacillota</taxon>
        <taxon>Bacilli</taxon>
        <taxon>Bacillales</taxon>
        <taxon>Bacillaceae</taxon>
        <taxon>Aeribacillus</taxon>
    </lineage>
</organism>
<name>A0A165X5M0_9BACI</name>
<protein>
    <submittedName>
        <fullName evidence="2">Uncharacterized protein</fullName>
    </submittedName>
</protein>
<dbReference type="AlphaFoldDB" id="A0A165X5M0"/>
<dbReference type="EMBL" id="LWBR01000037">
    <property type="protein sequence ID" value="KZN95660.1"/>
    <property type="molecule type" value="Genomic_DNA"/>
</dbReference>
<keyword evidence="1" id="KW-0472">Membrane</keyword>
<feature type="transmembrane region" description="Helical" evidence="1">
    <location>
        <begin position="26"/>
        <end position="46"/>
    </location>
</feature>
<keyword evidence="3" id="KW-1185">Reference proteome</keyword>
<proteinExistence type="predicted"/>
<accession>A0A165X5M0</accession>
<evidence type="ECO:0000313" key="3">
    <source>
        <dbReference type="Proteomes" id="UP000076476"/>
    </source>
</evidence>
<evidence type="ECO:0000256" key="1">
    <source>
        <dbReference type="SAM" id="Phobius"/>
    </source>
</evidence>
<evidence type="ECO:0000313" key="2">
    <source>
        <dbReference type="EMBL" id="KZN95660.1"/>
    </source>
</evidence>